<dbReference type="Proteomes" id="UP001595817">
    <property type="component" value="Unassembled WGS sequence"/>
</dbReference>
<dbReference type="InterPro" id="IPR013216">
    <property type="entry name" value="Methyltransf_11"/>
</dbReference>
<dbReference type="PANTHER" id="PTHR43460">
    <property type="entry name" value="METHYLTRANSFERASE"/>
    <property type="match status" value="1"/>
</dbReference>
<dbReference type="PANTHER" id="PTHR43460:SF1">
    <property type="entry name" value="METHYLTRANSFERASE TYPE 11 DOMAIN-CONTAINING PROTEIN"/>
    <property type="match status" value="1"/>
</dbReference>
<dbReference type="InterPro" id="IPR029063">
    <property type="entry name" value="SAM-dependent_MTases_sf"/>
</dbReference>
<dbReference type="EMBL" id="JBHSEC010000001">
    <property type="protein sequence ID" value="MFC4408923.1"/>
    <property type="molecule type" value="Genomic_DNA"/>
</dbReference>
<keyword evidence="3" id="KW-1185">Reference proteome</keyword>
<organism evidence="2 3">
    <name type="scientific">Chungangia koreensis</name>
    <dbReference type="NCBI Taxonomy" id="752657"/>
    <lineage>
        <taxon>Bacteria</taxon>
        <taxon>Bacillati</taxon>
        <taxon>Bacillota</taxon>
        <taxon>Bacilli</taxon>
        <taxon>Lactobacillales</taxon>
        <taxon>Chungangia</taxon>
    </lineage>
</organism>
<dbReference type="CDD" id="cd02440">
    <property type="entry name" value="AdoMet_MTases"/>
    <property type="match status" value="1"/>
</dbReference>
<dbReference type="GO" id="GO:0032259">
    <property type="term" value="P:methylation"/>
    <property type="evidence" value="ECO:0007669"/>
    <property type="project" value="UniProtKB-KW"/>
</dbReference>
<name>A0ABV8WZ59_9LACT</name>
<dbReference type="InterPro" id="IPR052939">
    <property type="entry name" value="23S_rRNA_MeTrnsfrase_RlmA"/>
</dbReference>
<sequence>MDLKEKWIQESKKGMEGWDFSYLDGRMEEEPLPWDYETIIRTHLKSDHELLDMGTGGGEFLLKLGHPYEKTSVTEGYRPNFKLCVEKLAPLGIKVKFVTEDDRLTFADASFDIVLNRHESFDPKEVYRVLKPGGIFITQQVGGADNREMAEFLIDNVPESPYKSHTLENNIGLIESAGLEILDSDEYLSEVKFYDVGALVYFASIIDWEFPGFSVEKSFERLMELEKIVKEQGFITSKQHRFIIVARK</sequence>
<reference evidence="3" key="1">
    <citation type="journal article" date="2019" name="Int. J. Syst. Evol. Microbiol.">
        <title>The Global Catalogue of Microorganisms (GCM) 10K type strain sequencing project: providing services to taxonomists for standard genome sequencing and annotation.</title>
        <authorList>
            <consortium name="The Broad Institute Genomics Platform"/>
            <consortium name="The Broad Institute Genome Sequencing Center for Infectious Disease"/>
            <person name="Wu L."/>
            <person name="Ma J."/>
        </authorList>
    </citation>
    <scope>NUCLEOTIDE SEQUENCE [LARGE SCALE GENOMIC DNA]</scope>
    <source>
        <strain evidence="3">CCUG 59778</strain>
    </source>
</reference>
<keyword evidence="2" id="KW-0489">Methyltransferase</keyword>
<evidence type="ECO:0000259" key="1">
    <source>
        <dbReference type="Pfam" id="PF08241"/>
    </source>
</evidence>
<keyword evidence="2" id="KW-0808">Transferase</keyword>
<evidence type="ECO:0000313" key="2">
    <source>
        <dbReference type="EMBL" id="MFC4408923.1"/>
    </source>
</evidence>
<dbReference type="SUPFAM" id="SSF53335">
    <property type="entry name" value="S-adenosyl-L-methionine-dependent methyltransferases"/>
    <property type="match status" value="1"/>
</dbReference>
<dbReference type="RefSeq" id="WP_378151135.1">
    <property type="nucleotide sequence ID" value="NZ_JBHSEC010000001.1"/>
</dbReference>
<feature type="domain" description="Methyltransferase type 11" evidence="1">
    <location>
        <begin position="51"/>
        <end position="137"/>
    </location>
</feature>
<evidence type="ECO:0000313" key="3">
    <source>
        <dbReference type="Proteomes" id="UP001595817"/>
    </source>
</evidence>
<accession>A0ABV8WZ59</accession>
<protein>
    <submittedName>
        <fullName evidence="2">Class I SAM-dependent methyltransferase</fullName>
        <ecNumber evidence="2">2.1.1.-</ecNumber>
    </submittedName>
</protein>
<dbReference type="Gene3D" id="3.40.50.150">
    <property type="entry name" value="Vaccinia Virus protein VP39"/>
    <property type="match status" value="1"/>
</dbReference>
<dbReference type="GO" id="GO:0008168">
    <property type="term" value="F:methyltransferase activity"/>
    <property type="evidence" value="ECO:0007669"/>
    <property type="project" value="UniProtKB-KW"/>
</dbReference>
<dbReference type="EC" id="2.1.1.-" evidence="2"/>
<gene>
    <name evidence="2" type="ORF">ACFOZY_00595</name>
</gene>
<comment type="caution">
    <text evidence="2">The sequence shown here is derived from an EMBL/GenBank/DDBJ whole genome shotgun (WGS) entry which is preliminary data.</text>
</comment>
<proteinExistence type="predicted"/>
<dbReference type="Pfam" id="PF08241">
    <property type="entry name" value="Methyltransf_11"/>
    <property type="match status" value="1"/>
</dbReference>